<feature type="compositionally biased region" description="Polar residues" evidence="9">
    <location>
        <begin position="1636"/>
        <end position="1645"/>
    </location>
</feature>
<dbReference type="GO" id="GO:0007018">
    <property type="term" value="P:microtubule-based movement"/>
    <property type="evidence" value="ECO:0007669"/>
    <property type="project" value="InterPro"/>
</dbReference>
<keyword evidence="12" id="KW-1185">Reference proteome</keyword>
<evidence type="ECO:0000256" key="2">
    <source>
        <dbReference type="ARBA" id="ARBA00022741"/>
    </source>
</evidence>
<reference evidence="11" key="2">
    <citation type="submission" date="2023-03" db="EMBL/GenBank/DDBJ databases">
        <authorList>
            <person name="Inwood S.N."/>
            <person name="Skelly J.G."/>
            <person name="Guhlin J."/>
            <person name="Harrop T.W.R."/>
            <person name="Goldson S.G."/>
            <person name="Dearden P.K."/>
        </authorList>
    </citation>
    <scope>NUCLEOTIDE SEQUENCE</scope>
    <source>
        <strain evidence="11">Lincoln</strain>
        <tissue evidence="11">Whole body</tissue>
    </source>
</reference>
<accession>A0AA39G6Y7</accession>
<dbReference type="GO" id="GO:0003777">
    <property type="term" value="F:microtubule motor activity"/>
    <property type="evidence" value="ECO:0007669"/>
    <property type="project" value="InterPro"/>
</dbReference>
<evidence type="ECO:0000256" key="9">
    <source>
        <dbReference type="SAM" id="MobiDB-lite"/>
    </source>
</evidence>
<feature type="coiled-coil region" evidence="8">
    <location>
        <begin position="1070"/>
        <end position="1111"/>
    </location>
</feature>
<comment type="subcellular location">
    <subcellularLocation>
        <location evidence="1">Cytoplasm</location>
        <location evidence="1">Cytoskeleton</location>
    </subcellularLocation>
</comment>
<feature type="coiled-coil region" evidence="8">
    <location>
        <begin position="1329"/>
        <end position="1417"/>
    </location>
</feature>
<dbReference type="Gene3D" id="3.40.850.10">
    <property type="entry name" value="Kinesin motor domain"/>
    <property type="match status" value="1"/>
</dbReference>
<feature type="region of interest" description="Disordered" evidence="9">
    <location>
        <begin position="386"/>
        <end position="418"/>
    </location>
</feature>
<dbReference type="InterPro" id="IPR019821">
    <property type="entry name" value="Kinesin_motor_CS"/>
</dbReference>
<feature type="compositionally biased region" description="Basic and acidic residues" evidence="9">
    <location>
        <begin position="507"/>
        <end position="516"/>
    </location>
</feature>
<dbReference type="PANTHER" id="PTHR47968">
    <property type="entry name" value="CENTROMERE PROTEIN E"/>
    <property type="match status" value="1"/>
</dbReference>
<name>A0AA39G6Y7_MICHY</name>
<dbReference type="FunFam" id="3.40.850.10:FF:000177">
    <property type="entry name" value="Kinesin-like protein"/>
    <property type="match status" value="1"/>
</dbReference>
<dbReference type="InterPro" id="IPR036961">
    <property type="entry name" value="Kinesin_motor_dom_sf"/>
</dbReference>
<evidence type="ECO:0000313" key="11">
    <source>
        <dbReference type="EMBL" id="KAK0182717.1"/>
    </source>
</evidence>
<evidence type="ECO:0000313" key="12">
    <source>
        <dbReference type="Proteomes" id="UP001168972"/>
    </source>
</evidence>
<feature type="region of interest" description="Disordered" evidence="9">
    <location>
        <begin position="1623"/>
        <end position="1651"/>
    </location>
</feature>
<evidence type="ECO:0000256" key="8">
    <source>
        <dbReference type="SAM" id="Coils"/>
    </source>
</evidence>
<comment type="similarity">
    <text evidence="7">Belongs to the TRAFAC class myosin-kinesin ATPase superfamily. Kinesin family.</text>
</comment>
<dbReference type="InterPro" id="IPR027640">
    <property type="entry name" value="Kinesin-like_fam"/>
</dbReference>
<keyword evidence="2 7" id="KW-0547">Nucleotide-binding</keyword>
<evidence type="ECO:0000256" key="1">
    <source>
        <dbReference type="ARBA" id="ARBA00004245"/>
    </source>
</evidence>
<feature type="coiled-coil region" evidence="8">
    <location>
        <begin position="2421"/>
        <end position="2535"/>
    </location>
</feature>
<feature type="coiled-coil region" evidence="8">
    <location>
        <begin position="1537"/>
        <end position="1564"/>
    </location>
</feature>
<evidence type="ECO:0000256" key="4">
    <source>
        <dbReference type="ARBA" id="ARBA00023054"/>
    </source>
</evidence>
<dbReference type="SUPFAM" id="SSF57997">
    <property type="entry name" value="Tropomyosin"/>
    <property type="match status" value="1"/>
</dbReference>
<dbReference type="GO" id="GO:0005524">
    <property type="term" value="F:ATP binding"/>
    <property type="evidence" value="ECO:0007669"/>
    <property type="project" value="UniProtKB-UniRule"/>
</dbReference>
<feature type="coiled-coil region" evidence="8">
    <location>
        <begin position="2240"/>
        <end position="2375"/>
    </location>
</feature>
<feature type="coiled-coil region" evidence="8">
    <location>
        <begin position="709"/>
        <end position="860"/>
    </location>
</feature>
<keyword evidence="4 8" id="KW-0175">Coiled coil</keyword>
<dbReference type="GO" id="GO:0005874">
    <property type="term" value="C:microtubule"/>
    <property type="evidence" value="ECO:0007669"/>
    <property type="project" value="TreeGrafter"/>
</dbReference>
<keyword evidence="6" id="KW-0963">Cytoplasm</keyword>
<gene>
    <name evidence="11" type="ORF">PV327_000826</name>
</gene>
<dbReference type="Proteomes" id="UP001168972">
    <property type="component" value="Unassembled WGS sequence"/>
</dbReference>
<keyword evidence="6" id="KW-0206">Cytoskeleton</keyword>
<feature type="region of interest" description="Disordered" evidence="9">
    <location>
        <begin position="495"/>
        <end position="525"/>
    </location>
</feature>
<evidence type="ECO:0000256" key="7">
    <source>
        <dbReference type="PROSITE-ProRule" id="PRU00283"/>
    </source>
</evidence>
<feature type="compositionally biased region" description="Polar residues" evidence="9">
    <location>
        <begin position="401"/>
        <end position="413"/>
    </location>
</feature>
<feature type="binding site" evidence="7">
    <location>
        <begin position="88"/>
        <end position="95"/>
    </location>
    <ligand>
        <name>ATP</name>
        <dbReference type="ChEBI" id="CHEBI:30616"/>
    </ligand>
</feature>
<feature type="compositionally biased region" description="Basic and acidic residues" evidence="9">
    <location>
        <begin position="1623"/>
        <end position="1635"/>
    </location>
</feature>
<sequence>MSDNIKVAIKVRPLIKREQDEKLPIQWIVEENAMVRIDPETKKRGDTKFQFDYIFDMGQTNQDVFDTTVKPIVEGAMNGFNGTIFTYGQTGSGKTYTMMGTKEESGVIPLAVNYIFNYIRNDCRREFLLRVSYIEIYNERINDLLDTKKADLKIKEDCHGHIIIDCKEEVANSPECILRAMKKGDKNRRIGETNMNERSSRSHTIFRISIESCEKSDPDATTQEAQLNLIDLAGSERASQTRATGERFNEGRHINLSLSTLAFVIKQLSESQTFINYRDSKLTRMLQQSLGGNALTAVICAVTPAADDETQHTLAFAVRAKGIKNKPQVNENVSDKALLKRIYTQKAKLEAEMQDMKTEFAEKTKQMLRDRIILMNMQILTNNSRNEEEFGSKARRRRTWAGTSTIGTKSSSPPLFLPTIDECEHKQIHEEDESNHDHNIYEIDVHDQSFQTAFADFELQLIEDQREKNRFSDYSDSGYVPSSITVRPQITVEDVDEENRNICSPERTPERKRDSLSRTPSPCTPKTELREKIINLRSEFNTLREFTTLEKQLLQSDCIAVANQTQYEKNLAFVTKSLSDSEQMCKDLNKKYAELQSDHAILLEKYEESTHNCEVLRKEVESLSSLRETLTLLESERNDLESKMNTALLKQKSLEDETASREFEMNLLKTKHKSREKELEGSLNLAWKEFIDPAEKQKLTDVIHLQSVIAELTAKISLLESQQSNINTESTSFTENGFILKIDELDQSLKQSQAENSILIEKLSYVNDCMEQCNKTSSVNEFDIQIQEYIKKIEELEKIIAQKDSEIFNNNNHNLISQFEDANDKLKISESRIDEMKNDIEQLQSDLYKKSSELQEIKLRLDATLMESEETSRVTQSQFLTNKEQLEAAISAIEIKDLEIAKMKEILATNENKLQTDQELSEVNKNDNVVAESIEDHNAELEKRNAEIIKLKELIDDSKVSFTSTIKSYEDKINELTATNEKLRDQIALIISEKTVYDGDRIAMQKLIQEKDNELQLMPQLKSQLEFAMSEKIEFERMISDLRTQINEKILEIEKMHNYESEISNLNSYVVSSETFVKKLQKENEEMKKELEKMTNTLKILENERLQLIETESLKVVNLSIDSSLQNISRRENIAQNTILNDSNKSTPRICQIVKPLNISEAIMSAQKIQPMKNFPNTVNDDKESSSIFANESYFNNMDVSVTPCELTDTVAQSVSINDSLINNTTVMESKLEDSVMLLNLTCDNLDDCLSEKCSQELVNIVKELFSLKTTLEEENVKLAMNLQSKIRETTEIQNDFGAFKLDFEKLQQTILALTTENSDIAGRFEIEKKRVNEIQINSQKQIDELEAQLAALKDEKHAHEANIKLLEEKVVNYESSTSTINDEKIKEIIDIYEEKIQALTDENIQLSSNLMEKIEELENIRGKVTQPCKENCEHYEKLQHMIERVSILENENVDLSEHLMAKIDELDNINDKYESLKQNADTKLNDHDESLEKTIVHLSEKIKILNAQLQDSKLMSCQCTNQSELNETRCAIKNDMELLNSRLQKFQENVERVRTEAEKRTNMIDESNNISLHEISFNNTFHESLNNTIIDEKVCQLKTNYASLYDNLQKWSLTCEKISDCDKSRDNNTSDIHDTSCQSVSESPRISKRGTKIDRRQSELEQYKIERQTLENSISAFEKFENEMVHLQHEIKNLRKTVEVYKKKMNSAEKTAQNAQENARVLDEKIITLNEQLEHAQDDIKKLSELKLALEEEIENIKTEKNNIEKVSNELRQSLMETKDSNVSLQTELEKLMIINKNNDSFNDQLEEYKSKITTLENEIQQFTISLKNSEEINNDLKCELEVIKSTPPSEREQLSKLTSILEQYREKVEILETSVKELREKLSFYEKENANLSDQIAKLQTSENKINLNVSDNNMEICDESFTQNSSKDNEIVELTNARVRITKEITTLQRTESKNYNEKSVSELFDIFLTALMAKEQEIIKTVTRRHEREKHELVEQNKQCADAEKRSTAWAKELESDIERLQNDLSKQEIKNAALASQISKLENLLLDSDHEKQLMKEKMVVMETDFNALQSDYEKNIKSNVQSNDTMSISSGREKWIQEATEKCGIEYKNKLAKVECEFKAKLAEISNALETTKTKNMDLKRELEALEANERHLKSIIDLKTNEFVKANSTIERLQKELKDLTEIYNQINSDNQIKCQKIEEITGILKQKCDKVSEYKTNLETIKPEYDILKMQASERQLRLEMYKTELEKLRDESKQQISSMKDQLDLEQIKSAGLNKQLTDIINRNTVVQSELEQSRDKCHELERENERLLKKVRNSTSKLTAEREMEDLRDENRMHLKSLEGASNRIAELQNQKSQLMKDHVELQGRYKIIHQENIELKNVLDKIKTGDNDVFELREKYDELVCEKNKIALELEEKRLLIIQFETKIERLTKDNDKLKNKNEELDAEMDDIVKKIHEMDEENTELQRKIYELEDKDKSNANNDNFLTINDTDFKILKQLNAELTKELEAVKMTTELLRKENAELRRKLGNRDDGKSCGSLRSTSPTPLNRSRQRRSVLFNQNRSLESAEDVGVFSSYTACQCEQLRKKITELEQEMVTRKAKLATLEMQIESEMFPYKRQCEQMEETLLAYKQHNMRLLTENKELLTKKTDCEKCKHQRLLHEQGTQMSPQKQRIYLSGSSKSGIVEDYAKELWREKLEKDKKILKRELRRRYDEVCVLKEKVKELESQSEMWQSGSGILDKNKKYIMKENVPANIIGQTKNMVASQRSWFN</sequence>
<feature type="coiled-coil region" evidence="8">
    <location>
        <begin position="1460"/>
        <end position="1487"/>
    </location>
</feature>
<organism evidence="11 12">
    <name type="scientific">Microctonus hyperodae</name>
    <name type="common">Parasitoid wasp</name>
    <dbReference type="NCBI Taxonomy" id="165561"/>
    <lineage>
        <taxon>Eukaryota</taxon>
        <taxon>Metazoa</taxon>
        <taxon>Ecdysozoa</taxon>
        <taxon>Arthropoda</taxon>
        <taxon>Hexapoda</taxon>
        <taxon>Insecta</taxon>
        <taxon>Pterygota</taxon>
        <taxon>Neoptera</taxon>
        <taxon>Endopterygota</taxon>
        <taxon>Hymenoptera</taxon>
        <taxon>Apocrita</taxon>
        <taxon>Ichneumonoidea</taxon>
        <taxon>Braconidae</taxon>
        <taxon>Euphorinae</taxon>
        <taxon>Microctonus</taxon>
    </lineage>
</organism>
<evidence type="ECO:0000256" key="5">
    <source>
        <dbReference type="ARBA" id="ARBA00023175"/>
    </source>
</evidence>
<dbReference type="PANTHER" id="PTHR47968:SF75">
    <property type="entry name" value="CENTROMERE-ASSOCIATED PROTEIN E"/>
    <property type="match status" value="1"/>
</dbReference>
<dbReference type="PROSITE" id="PS00411">
    <property type="entry name" value="KINESIN_MOTOR_1"/>
    <property type="match status" value="1"/>
</dbReference>
<comment type="caution">
    <text evidence="11">The sequence shown here is derived from an EMBL/GenBank/DDBJ whole genome shotgun (WGS) entry which is preliminary data.</text>
</comment>
<dbReference type="PRINTS" id="PR00380">
    <property type="entry name" value="KINESINHEAVY"/>
</dbReference>
<reference evidence="11" key="1">
    <citation type="journal article" date="2023" name="bioRxiv">
        <title>Scaffold-level genome assemblies of two parasitoid biocontrol wasps reveal the parthenogenesis mechanism and an associated novel virus.</title>
        <authorList>
            <person name="Inwood S."/>
            <person name="Skelly J."/>
            <person name="Guhlin J."/>
            <person name="Harrop T."/>
            <person name="Goldson S."/>
            <person name="Dearden P."/>
        </authorList>
    </citation>
    <scope>NUCLEOTIDE SEQUENCE</scope>
    <source>
        <strain evidence="11">Lincoln</strain>
        <tissue evidence="11">Whole body</tissue>
    </source>
</reference>
<dbReference type="SMART" id="SM00129">
    <property type="entry name" value="KISc"/>
    <property type="match status" value="1"/>
</dbReference>
<dbReference type="Pfam" id="PF00225">
    <property type="entry name" value="Kinesin"/>
    <property type="match status" value="1"/>
</dbReference>
<dbReference type="PROSITE" id="PS50067">
    <property type="entry name" value="KINESIN_MOTOR_2"/>
    <property type="match status" value="1"/>
</dbReference>
<keyword evidence="3 7" id="KW-0067">ATP-binding</keyword>
<feature type="coiled-coil region" evidence="8">
    <location>
        <begin position="339"/>
        <end position="366"/>
    </location>
</feature>
<feature type="coiled-coil region" evidence="8">
    <location>
        <begin position="1983"/>
        <end position="2049"/>
    </location>
</feature>
<dbReference type="InterPro" id="IPR027417">
    <property type="entry name" value="P-loop_NTPase"/>
</dbReference>
<feature type="domain" description="Kinesin motor" evidence="10">
    <location>
        <begin position="4"/>
        <end position="323"/>
    </location>
</feature>
<protein>
    <recommendedName>
        <fullName evidence="10">Kinesin motor domain-containing protein</fullName>
    </recommendedName>
</protein>
<feature type="compositionally biased region" description="Polar residues" evidence="9">
    <location>
        <begin position="2547"/>
        <end position="2558"/>
    </location>
</feature>
<dbReference type="SUPFAM" id="SSF52540">
    <property type="entry name" value="P-loop containing nucleoside triphosphate hydrolases"/>
    <property type="match status" value="1"/>
</dbReference>
<keyword evidence="5 7" id="KW-0505">Motor protein</keyword>
<feature type="coiled-coil region" evidence="8">
    <location>
        <begin position="931"/>
        <end position="1024"/>
    </location>
</feature>
<feature type="region of interest" description="Disordered" evidence="9">
    <location>
        <begin position="2535"/>
        <end position="2563"/>
    </location>
</feature>
<evidence type="ECO:0000259" key="10">
    <source>
        <dbReference type="PROSITE" id="PS50067"/>
    </source>
</evidence>
<feature type="coiled-coil region" evidence="8">
    <location>
        <begin position="2128"/>
        <end position="2197"/>
    </location>
</feature>
<feature type="coiled-coil region" evidence="8">
    <location>
        <begin position="578"/>
        <end position="657"/>
    </location>
</feature>
<dbReference type="EMBL" id="JAQQBR010000001">
    <property type="protein sequence ID" value="KAK0182717.1"/>
    <property type="molecule type" value="Genomic_DNA"/>
</dbReference>
<dbReference type="GO" id="GO:0000278">
    <property type="term" value="P:mitotic cell cycle"/>
    <property type="evidence" value="ECO:0007669"/>
    <property type="project" value="TreeGrafter"/>
</dbReference>
<feature type="coiled-coil region" evidence="8">
    <location>
        <begin position="1654"/>
        <end position="1907"/>
    </location>
</feature>
<feature type="coiled-coil region" evidence="8">
    <location>
        <begin position="2590"/>
        <end position="2617"/>
    </location>
</feature>
<dbReference type="GO" id="GO:0008017">
    <property type="term" value="F:microtubule binding"/>
    <property type="evidence" value="ECO:0007669"/>
    <property type="project" value="InterPro"/>
</dbReference>
<evidence type="ECO:0000256" key="3">
    <source>
        <dbReference type="ARBA" id="ARBA00022840"/>
    </source>
</evidence>
<proteinExistence type="inferred from homology"/>
<dbReference type="InterPro" id="IPR001752">
    <property type="entry name" value="Kinesin_motor_dom"/>
</dbReference>
<evidence type="ECO:0000256" key="6">
    <source>
        <dbReference type="ARBA" id="ARBA00023212"/>
    </source>
</evidence>